<dbReference type="Pfam" id="PF07555">
    <property type="entry name" value="NAGidase"/>
    <property type="match status" value="1"/>
</dbReference>
<dbReference type="InterPro" id="IPR051822">
    <property type="entry name" value="Glycosyl_Hydrolase_84"/>
</dbReference>
<dbReference type="GO" id="GO:0015929">
    <property type="term" value="F:hexosaminidase activity"/>
    <property type="evidence" value="ECO:0007669"/>
    <property type="project" value="UniProtKB-ARBA"/>
</dbReference>
<dbReference type="GO" id="GO:0005975">
    <property type="term" value="P:carbohydrate metabolic process"/>
    <property type="evidence" value="ECO:0007669"/>
    <property type="project" value="UniProtKB-ARBA"/>
</dbReference>
<dbReference type="InterPro" id="IPR000421">
    <property type="entry name" value="FA58C"/>
</dbReference>
<feature type="domain" description="F5/8 type C" evidence="4">
    <location>
        <begin position="607"/>
        <end position="750"/>
    </location>
</feature>
<dbReference type="InterPro" id="IPR049019">
    <property type="entry name" value="NagJ-like_helical"/>
</dbReference>
<dbReference type="InterPro" id="IPR011496">
    <property type="entry name" value="O-GlcNAcase_cat"/>
</dbReference>
<dbReference type="InterPro" id="IPR015882">
    <property type="entry name" value="HEX_bac_N"/>
</dbReference>
<dbReference type="PROSITE" id="PS50022">
    <property type="entry name" value="FA58C_3"/>
    <property type="match status" value="1"/>
</dbReference>
<gene>
    <name evidence="6" type="ORF">HMPREF2137_07460</name>
</gene>
<dbReference type="Gene3D" id="2.60.120.260">
    <property type="entry name" value="Galactose-binding domain-like"/>
    <property type="match status" value="1"/>
</dbReference>
<feature type="domain" description="GH84" evidence="5">
    <location>
        <begin position="177"/>
        <end position="446"/>
    </location>
</feature>
<keyword evidence="1 3" id="KW-0378">Hydrolase</keyword>
<dbReference type="InterPro" id="IPR008979">
    <property type="entry name" value="Galactose-bd-like_sf"/>
</dbReference>
<dbReference type="SUPFAM" id="SSF51445">
    <property type="entry name" value="(Trans)glycosidases"/>
    <property type="match status" value="1"/>
</dbReference>
<dbReference type="Proteomes" id="UP000029556">
    <property type="component" value="Unassembled WGS sequence"/>
</dbReference>
<dbReference type="AlphaFoldDB" id="A0A095ZIM9"/>
<protein>
    <submittedName>
        <fullName evidence="6">Beta-N-acetylglucosaminidase</fullName>
    </submittedName>
</protein>
<accession>A0A095ZIM9</accession>
<proteinExistence type="inferred from homology"/>
<evidence type="ECO:0000259" key="4">
    <source>
        <dbReference type="PROSITE" id="PS50022"/>
    </source>
</evidence>
<dbReference type="RefSeq" id="WP_036873108.1">
    <property type="nucleotide sequence ID" value="NZ_JRNN01000066.1"/>
</dbReference>
<dbReference type="Gene3D" id="3.20.20.80">
    <property type="entry name" value="Glycosidases"/>
    <property type="match status" value="1"/>
</dbReference>
<comment type="similarity">
    <text evidence="3">Belongs to the glycosyl hydrolase 84 family.</text>
</comment>
<evidence type="ECO:0000313" key="7">
    <source>
        <dbReference type="Proteomes" id="UP000029556"/>
    </source>
</evidence>
<feature type="active site" description="Proton donor" evidence="3">
    <location>
        <position position="292"/>
    </location>
</feature>
<dbReference type="SUPFAM" id="SSF49785">
    <property type="entry name" value="Galactose-binding domain-like"/>
    <property type="match status" value="1"/>
</dbReference>
<evidence type="ECO:0000256" key="1">
    <source>
        <dbReference type="ARBA" id="ARBA00022801"/>
    </source>
</evidence>
<evidence type="ECO:0000256" key="2">
    <source>
        <dbReference type="ARBA" id="ARBA00023295"/>
    </source>
</evidence>
<dbReference type="GO" id="GO:1901135">
    <property type="term" value="P:carbohydrate derivative metabolic process"/>
    <property type="evidence" value="ECO:0007669"/>
    <property type="project" value="UniProtKB-ARBA"/>
</dbReference>
<name>A0A095ZIM9_9BACT</name>
<dbReference type="Pfam" id="PF02838">
    <property type="entry name" value="Glyco_hydro_20b"/>
    <property type="match status" value="1"/>
</dbReference>
<sequence length="853" mass="97167">MNYLKLGTILFVGLLSYNVSMSQVSAFDLSSQRKESADVPKLTGHRVDHKGLIINPVPNYLDLSISGTLDVTAGVKLSTKLGRQKRDIKEDLSFLSLQSAGIPLNIALEKTVKSHDVKPVSGAYSLRIHQQGIDIVGYDDAGVYYGIQTLRQIMESPIAQNGKTLPYLEVNDYPVFPYRGIIEGFYGTPWSHKVRLSLIDFYGKYKLNTYVYGPKDDPYHSSPNWRKPYPADEAKNIHELVEACDKNRVEFVWAIHPGKGIKWNEEDYNNLKHKFDLMYQLGVRSFAIFFDDISGDGTNPVRQVELLNRLTNEFVKVKGDVSPLIICPTDYSRAWANPTPEGSLSVYGRTLDPSVRVFWTGDVVCSDVTRMTLAWVNSRIKRPALFWWNYPVTDYVRHIVLQGPVYGLENTVTAGEMTGLLSNPMEHGEASKLALYSVADYAWNPTAYNALDSWERGLAVMAPQAKDAYRTFAIHSADTETGYRRDESWETTTFSLDHYTPKQYDDLMREFEKIEKVPEQLEQGLANRGLFCELRPWLTEFGKLGTRGKNALKLMEKFKHEAPEAFWNSYVQNLMSVEDKKAYDAHRSGTMKLQPFYEKAMEDMSEAFYEQLAGKKSAVQRPIGSYPSVYTTQSKNMLDDDSLSFYHSGIAQKTGDWIGLDLGKVMPIWEVDLKQGRNATDDVDYFDHAILECSTDGQSWTPLIADLRKQYDIHWTGQGVQGRYVRLRKLPSEKTHWLAVRTFKVNPITLSRLDFDVQTDQGEKAIRAFDEQPLTSFHLAGTLSFGIPKHTQRYILLMKLPENQTIRVKQHDKKGRVVAETTVTSSFYQFDVLKKAARLSIEGNAEIFEIIRK</sequence>
<dbReference type="SUPFAM" id="SSF55545">
    <property type="entry name" value="beta-N-acetylhexosaminidase-like domain"/>
    <property type="match status" value="1"/>
</dbReference>
<dbReference type="Gene3D" id="1.20.58.460">
    <property type="entry name" value="Hyaluronidase post-catalytic domain-like"/>
    <property type="match status" value="1"/>
</dbReference>
<dbReference type="OrthoDB" id="9760892at2"/>
<evidence type="ECO:0000313" key="6">
    <source>
        <dbReference type="EMBL" id="KGF34615.1"/>
    </source>
</evidence>
<dbReference type="InterPro" id="IPR017853">
    <property type="entry name" value="GH"/>
</dbReference>
<reference evidence="6 7" key="1">
    <citation type="submission" date="2014-07" db="EMBL/GenBank/DDBJ databases">
        <authorList>
            <person name="McCorrison J."/>
            <person name="Sanka R."/>
            <person name="Torralba M."/>
            <person name="Gillis M."/>
            <person name="Haft D.H."/>
            <person name="Methe B."/>
            <person name="Sutton G."/>
            <person name="Nelson K.E."/>
        </authorList>
    </citation>
    <scope>NUCLEOTIDE SEQUENCE [LARGE SCALE GENOMIC DNA]</scope>
    <source>
        <strain evidence="6 7">DNF00853</strain>
    </source>
</reference>
<evidence type="ECO:0000256" key="3">
    <source>
        <dbReference type="PROSITE-ProRule" id="PRU01353"/>
    </source>
</evidence>
<organism evidence="6 7">
    <name type="scientific">Hoylesella buccalis DNF00853</name>
    <dbReference type="NCBI Taxonomy" id="1401074"/>
    <lineage>
        <taxon>Bacteria</taxon>
        <taxon>Pseudomonadati</taxon>
        <taxon>Bacteroidota</taxon>
        <taxon>Bacteroidia</taxon>
        <taxon>Bacteroidales</taxon>
        <taxon>Prevotellaceae</taxon>
        <taxon>Hoylesella</taxon>
    </lineage>
</organism>
<dbReference type="Gene3D" id="3.30.379.10">
    <property type="entry name" value="Chitobiase/beta-hexosaminidase domain 2-like"/>
    <property type="match status" value="1"/>
</dbReference>
<dbReference type="Pfam" id="PF21774">
    <property type="entry name" value="NagJ_C"/>
    <property type="match status" value="1"/>
</dbReference>
<keyword evidence="2 3" id="KW-0326">Glycosidase</keyword>
<dbReference type="PROSITE" id="PS52009">
    <property type="entry name" value="GH84"/>
    <property type="match status" value="1"/>
</dbReference>
<dbReference type="PANTHER" id="PTHR13170">
    <property type="entry name" value="O-GLCNACASE"/>
    <property type="match status" value="1"/>
</dbReference>
<dbReference type="PANTHER" id="PTHR13170:SF16">
    <property type="entry name" value="PROTEIN O-GLCNACASE"/>
    <property type="match status" value="1"/>
</dbReference>
<comment type="caution">
    <text evidence="6">The sequence shown here is derived from an EMBL/GenBank/DDBJ whole genome shotgun (WGS) entry which is preliminary data.</text>
</comment>
<evidence type="ECO:0000259" key="5">
    <source>
        <dbReference type="PROSITE" id="PS52009"/>
    </source>
</evidence>
<dbReference type="InterPro" id="IPR029018">
    <property type="entry name" value="Hex-like_dom2"/>
</dbReference>
<dbReference type="SUPFAM" id="SSF140657">
    <property type="entry name" value="Hyaluronidase post-catalytic domain-like"/>
    <property type="match status" value="1"/>
</dbReference>
<dbReference type="EMBL" id="JRNN01000066">
    <property type="protein sequence ID" value="KGF34615.1"/>
    <property type="molecule type" value="Genomic_DNA"/>
</dbReference>
<dbReference type="Pfam" id="PF00754">
    <property type="entry name" value="F5_F8_type_C"/>
    <property type="match status" value="1"/>
</dbReference>